<dbReference type="EMBL" id="AKHW03001930">
    <property type="protein sequence ID" value="KYO40374.1"/>
    <property type="molecule type" value="Genomic_DNA"/>
</dbReference>
<comment type="caution">
    <text evidence="1">The sequence shown here is derived from an EMBL/GenBank/DDBJ whole genome shotgun (WGS) entry which is preliminary data.</text>
</comment>
<organism evidence="1 2">
    <name type="scientific">Alligator mississippiensis</name>
    <name type="common">American alligator</name>
    <dbReference type="NCBI Taxonomy" id="8496"/>
    <lineage>
        <taxon>Eukaryota</taxon>
        <taxon>Metazoa</taxon>
        <taxon>Chordata</taxon>
        <taxon>Craniata</taxon>
        <taxon>Vertebrata</taxon>
        <taxon>Euteleostomi</taxon>
        <taxon>Archelosauria</taxon>
        <taxon>Archosauria</taxon>
        <taxon>Crocodylia</taxon>
        <taxon>Alligatoridae</taxon>
        <taxon>Alligatorinae</taxon>
        <taxon>Alligator</taxon>
    </lineage>
</organism>
<sequence length="83" mass="9167">MAEKPVLQMYMAESLPPVAVAHCSPYLSYLAVARLGTSTSAEVIHYFSLTEKRGRPYSGLADFEVSSCHQPFIRLVPSSKFSL</sequence>
<dbReference type="AlphaFoldDB" id="A0A151NUD5"/>
<keyword evidence="2" id="KW-1185">Reference proteome</keyword>
<protein>
    <submittedName>
        <fullName evidence="1">Uncharacterized protein</fullName>
    </submittedName>
</protein>
<accession>A0A151NUD5</accession>
<evidence type="ECO:0000313" key="1">
    <source>
        <dbReference type="EMBL" id="KYO40374.1"/>
    </source>
</evidence>
<name>A0A151NUD5_ALLMI</name>
<gene>
    <name evidence="1" type="ORF">Y1Q_0013201</name>
</gene>
<proteinExistence type="predicted"/>
<dbReference type="Proteomes" id="UP000050525">
    <property type="component" value="Unassembled WGS sequence"/>
</dbReference>
<evidence type="ECO:0000313" key="2">
    <source>
        <dbReference type="Proteomes" id="UP000050525"/>
    </source>
</evidence>
<reference evidence="1 2" key="1">
    <citation type="journal article" date="2012" name="Genome Biol.">
        <title>Sequencing three crocodilian genomes to illuminate the evolution of archosaurs and amniotes.</title>
        <authorList>
            <person name="St John J.A."/>
            <person name="Braun E.L."/>
            <person name="Isberg S.R."/>
            <person name="Miles L.G."/>
            <person name="Chong A.Y."/>
            <person name="Gongora J."/>
            <person name="Dalzell P."/>
            <person name="Moran C."/>
            <person name="Bed'hom B."/>
            <person name="Abzhanov A."/>
            <person name="Burgess S.C."/>
            <person name="Cooksey A.M."/>
            <person name="Castoe T.A."/>
            <person name="Crawford N.G."/>
            <person name="Densmore L.D."/>
            <person name="Drew J.C."/>
            <person name="Edwards S.V."/>
            <person name="Faircloth B.C."/>
            <person name="Fujita M.K."/>
            <person name="Greenwold M.J."/>
            <person name="Hoffmann F.G."/>
            <person name="Howard J.M."/>
            <person name="Iguchi T."/>
            <person name="Janes D.E."/>
            <person name="Khan S.Y."/>
            <person name="Kohno S."/>
            <person name="de Koning A.J."/>
            <person name="Lance S.L."/>
            <person name="McCarthy F.M."/>
            <person name="McCormack J.E."/>
            <person name="Merchant M.E."/>
            <person name="Peterson D.G."/>
            <person name="Pollock D.D."/>
            <person name="Pourmand N."/>
            <person name="Raney B.J."/>
            <person name="Roessler K.A."/>
            <person name="Sanford J.R."/>
            <person name="Sawyer R.H."/>
            <person name="Schmidt C.J."/>
            <person name="Triplett E.W."/>
            <person name="Tuberville T.D."/>
            <person name="Venegas-Anaya M."/>
            <person name="Howard J.T."/>
            <person name="Jarvis E.D."/>
            <person name="Guillette L.J.Jr."/>
            <person name="Glenn T.C."/>
            <person name="Green R.E."/>
            <person name="Ray D.A."/>
        </authorList>
    </citation>
    <scope>NUCLEOTIDE SEQUENCE [LARGE SCALE GENOMIC DNA]</scope>
    <source>
        <strain evidence="1">KSC_2009_1</strain>
    </source>
</reference>